<proteinExistence type="predicted"/>
<dbReference type="EMBL" id="FN668639">
    <property type="protein sequence ID" value="CBK20747.2"/>
    <property type="molecule type" value="Genomic_DNA"/>
</dbReference>
<accession>D8LYU2</accession>
<organism evidence="2">
    <name type="scientific">Blastocystis hominis</name>
    <dbReference type="NCBI Taxonomy" id="12968"/>
    <lineage>
        <taxon>Eukaryota</taxon>
        <taxon>Sar</taxon>
        <taxon>Stramenopiles</taxon>
        <taxon>Bigyra</taxon>
        <taxon>Opalozoa</taxon>
        <taxon>Opalinata</taxon>
        <taxon>Blastocystidae</taxon>
        <taxon>Blastocystis</taxon>
    </lineage>
</organism>
<dbReference type="InParanoid" id="D8LYU2"/>
<name>D8LYU2_BLAHO</name>
<dbReference type="Proteomes" id="UP000008312">
    <property type="component" value="Unassembled WGS sequence"/>
</dbReference>
<evidence type="ECO:0000313" key="2">
    <source>
        <dbReference type="EMBL" id="CBK20747.2"/>
    </source>
</evidence>
<feature type="region of interest" description="Disordered" evidence="1">
    <location>
        <begin position="61"/>
        <end position="81"/>
    </location>
</feature>
<dbReference type="GeneID" id="24923114"/>
<sequence length="175" mass="19739">MIIDDYMTTLSSSKTPIKFADWMHDRHEIELILESLNNPKTRVYVTKDNMDMLSSHMVVETPIPPEDSASSSSPLPDGELSLNRKRRESDAVLMYHHINGLVLNINSIIKDDYFPGSRNTLLVPQLDGAPNFRVSRFIDRVFGVGIPMINGVANTVDYIQKTYGSNNIVGKRRGM</sequence>
<protein>
    <submittedName>
        <fullName evidence="2">Uncharacterized protein</fullName>
    </submittedName>
</protein>
<reference evidence="2" key="1">
    <citation type="submission" date="2010-02" db="EMBL/GenBank/DDBJ databases">
        <title>Sequencing and annotation of the Blastocystis hominis genome.</title>
        <authorList>
            <person name="Wincker P."/>
        </authorList>
    </citation>
    <scope>NUCLEOTIDE SEQUENCE</scope>
    <source>
        <strain evidence="2">Singapore isolate B</strain>
    </source>
</reference>
<keyword evidence="3" id="KW-1185">Reference proteome</keyword>
<evidence type="ECO:0000256" key="1">
    <source>
        <dbReference type="SAM" id="MobiDB-lite"/>
    </source>
</evidence>
<gene>
    <name evidence="2" type="ORF">GSBLH_T00006990001</name>
</gene>
<dbReference type="AlphaFoldDB" id="D8LYU2"/>
<evidence type="ECO:0000313" key="3">
    <source>
        <dbReference type="Proteomes" id="UP000008312"/>
    </source>
</evidence>
<dbReference type="RefSeq" id="XP_012894795.1">
    <property type="nucleotide sequence ID" value="XM_013039341.1"/>
</dbReference>